<name>A0AAN7LEX4_TRANT</name>
<keyword evidence="3" id="KW-1185">Reference proteome</keyword>
<feature type="region of interest" description="Disordered" evidence="1">
    <location>
        <begin position="168"/>
        <end position="193"/>
    </location>
</feature>
<comment type="caution">
    <text evidence="2">The sequence shown here is derived from an EMBL/GenBank/DDBJ whole genome shotgun (WGS) entry which is preliminary data.</text>
</comment>
<feature type="region of interest" description="Disordered" evidence="1">
    <location>
        <begin position="46"/>
        <end position="65"/>
    </location>
</feature>
<gene>
    <name evidence="2" type="ORF">SAY86_007668</name>
</gene>
<dbReference type="AlphaFoldDB" id="A0AAN7LEX4"/>
<reference evidence="2 3" key="1">
    <citation type="journal article" date="2023" name="Hortic Res">
        <title>Pangenome of water caltrop reveals structural variations and asymmetric subgenome divergence after allopolyploidization.</title>
        <authorList>
            <person name="Zhang X."/>
            <person name="Chen Y."/>
            <person name="Wang L."/>
            <person name="Yuan Y."/>
            <person name="Fang M."/>
            <person name="Shi L."/>
            <person name="Lu R."/>
            <person name="Comes H.P."/>
            <person name="Ma Y."/>
            <person name="Chen Y."/>
            <person name="Huang G."/>
            <person name="Zhou Y."/>
            <person name="Zheng Z."/>
            <person name="Qiu Y."/>
        </authorList>
    </citation>
    <scope>NUCLEOTIDE SEQUENCE [LARGE SCALE GENOMIC DNA]</scope>
    <source>
        <strain evidence="2">F231</strain>
    </source>
</reference>
<organism evidence="2 3">
    <name type="scientific">Trapa natans</name>
    <name type="common">Water chestnut</name>
    <dbReference type="NCBI Taxonomy" id="22666"/>
    <lineage>
        <taxon>Eukaryota</taxon>
        <taxon>Viridiplantae</taxon>
        <taxon>Streptophyta</taxon>
        <taxon>Embryophyta</taxon>
        <taxon>Tracheophyta</taxon>
        <taxon>Spermatophyta</taxon>
        <taxon>Magnoliopsida</taxon>
        <taxon>eudicotyledons</taxon>
        <taxon>Gunneridae</taxon>
        <taxon>Pentapetalae</taxon>
        <taxon>rosids</taxon>
        <taxon>malvids</taxon>
        <taxon>Myrtales</taxon>
        <taxon>Lythraceae</taxon>
        <taxon>Trapa</taxon>
    </lineage>
</organism>
<dbReference type="Proteomes" id="UP001346149">
    <property type="component" value="Unassembled WGS sequence"/>
</dbReference>
<evidence type="ECO:0000313" key="3">
    <source>
        <dbReference type="Proteomes" id="UP001346149"/>
    </source>
</evidence>
<protein>
    <submittedName>
        <fullName evidence="2">Uncharacterized protein</fullName>
    </submittedName>
</protein>
<sequence length="193" mass="21640">MQWRNFAAEHLLRMNFPQDLLGRSSPKNLKVSKWFKNARYLALKTRKAEGTTQSPNSPEAINNPLETTGENIVDCIQPKHVETANDSPGIVEIASEMGKDSLHSSMMTKKKHRKDSLNSPAFSNNHKVGAGFGENVCLKKQMKLLMSKTKDKTQEVFLPAEGLQTPEIDVTKEALQTEEQARESEAISPRSYL</sequence>
<accession>A0AAN7LEX4</accession>
<proteinExistence type="predicted"/>
<evidence type="ECO:0000313" key="2">
    <source>
        <dbReference type="EMBL" id="KAK4783294.1"/>
    </source>
</evidence>
<evidence type="ECO:0000256" key="1">
    <source>
        <dbReference type="SAM" id="MobiDB-lite"/>
    </source>
</evidence>
<feature type="compositionally biased region" description="Polar residues" evidence="1">
    <location>
        <begin position="50"/>
        <end position="65"/>
    </location>
</feature>
<dbReference type="EMBL" id="JAXQNO010000015">
    <property type="protein sequence ID" value="KAK4783294.1"/>
    <property type="molecule type" value="Genomic_DNA"/>
</dbReference>